<dbReference type="OrthoDB" id="2193136at2"/>
<proteinExistence type="predicted"/>
<evidence type="ECO:0000313" key="2">
    <source>
        <dbReference type="Proteomes" id="UP000095256"/>
    </source>
</evidence>
<gene>
    <name evidence="1" type="ORF">BCR26_02155</name>
</gene>
<dbReference type="RefSeq" id="WP_069698048.1">
    <property type="nucleotide sequence ID" value="NZ_JAGGMA010000002.1"/>
</dbReference>
<organism evidence="1 2">
    <name type="scientific">Enterococcus rivorum</name>
    <dbReference type="NCBI Taxonomy" id="762845"/>
    <lineage>
        <taxon>Bacteria</taxon>
        <taxon>Bacillati</taxon>
        <taxon>Bacillota</taxon>
        <taxon>Bacilli</taxon>
        <taxon>Lactobacillales</taxon>
        <taxon>Enterococcaceae</taxon>
        <taxon>Enterococcus</taxon>
    </lineage>
</organism>
<sequence>MKKNKRIFAFIFAIVLFLSVIGLGGKVLIDKREEKKEQKLLAVEKQSVKVLKNTFENITEIKFNEVGKNEITGSYGMYITMKNNKEKQVSFSFTFWEESKKIGSYVINDRDVQKEGITTSKVLVIFTDDSEEKL</sequence>
<dbReference type="AlphaFoldDB" id="A0A1E5KZ62"/>
<keyword evidence="2" id="KW-1185">Reference proteome</keyword>
<dbReference type="Proteomes" id="UP000095256">
    <property type="component" value="Unassembled WGS sequence"/>
</dbReference>
<protein>
    <recommendedName>
        <fullName evidence="3">DUF1433 domain-containing protein</fullName>
    </recommendedName>
</protein>
<reference evidence="1 2" key="1">
    <citation type="submission" date="2016-09" db="EMBL/GenBank/DDBJ databases">
        <authorList>
            <person name="Capua I."/>
            <person name="De Benedictis P."/>
            <person name="Joannis T."/>
            <person name="Lombin L.H."/>
            <person name="Cattoli G."/>
        </authorList>
    </citation>
    <scope>NUCLEOTIDE SEQUENCE [LARGE SCALE GENOMIC DNA]</scope>
    <source>
        <strain evidence="1 2">LMG 25899</strain>
    </source>
</reference>
<evidence type="ECO:0008006" key="3">
    <source>
        <dbReference type="Google" id="ProtNLM"/>
    </source>
</evidence>
<dbReference type="STRING" id="762845.BCR26_02155"/>
<dbReference type="EMBL" id="MIEK01000012">
    <property type="protein sequence ID" value="OEH83093.1"/>
    <property type="molecule type" value="Genomic_DNA"/>
</dbReference>
<accession>A0A1E5KZ62</accession>
<comment type="caution">
    <text evidence="1">The sequence shown here is derived from an EMBL/GenBank/DDBJ whole genome shotgun (WGS) entry which is preliminary data.</text>
</comment>
<name>A0A1E5KZ62_9ENTE</name>
<evidence type="ECO:0000313" key="1">
    <source>
        <dbReference type="EMBL" id="OEH83093.1"/>
    </source>
</evidence>